<dbReference type="EMBL" id="JACBNQ010000008">
    <property type="protein sequence ID" value="NYB74184.1"/>
    <property type="molecule type" value="Genomic_DNA"/>
</dbReference>
<dbReference type="SUPFAM" id="SSF56574">
    <property type="entry name" value="Serpins"/>
    <property type="match status" value="1"/>
</dbReference>
<organism evidence="2 3">
    <name type="scientific">Sedimentibacter hydroxybenzoicus DSM 7310</name>
    <dbReference type="NCBI Taxonomy" id="1123245"/>
    <lineage>
        <taxon>Bacteria</taxon>
        <taxon>Bacillati</taxon>
        <taxon>Bacillota</taxon>
        <taxon>Tissierellia</taxon>
        <taxon>Sedimentibacter</taxon>
    </lineage>
</organism>
<evidence type="ECO:0000256" key="1">
    <source>
        <dbReference type="SAM" id="Phobius"/>
    </source>
</evidence>
<protein>
    <submittedName>
        <fullName evidence="2">Uncharacterized protein</fullName>
    </submittedName>
</protein>
<dbReference type="InterPro" id="IPR036186">
    <property type="entry name" value="Serpin_sf"/>
</dbReference>
<comment type="caution">
    <text evidence="2">The sequence shown here is derived from an EMBL/GenBank/DDBJ whole genome shotgun (WGS) entry which is preliminary data.</text>
</comment>
<dbReference type="Proteomes" id="UP000611629">
    <property type="component" value="Unassembled WGS sequence"/>
</dbReference>
<keyword evidence="3" id="KW-1185">Reference proteome</keyword>
<reference evidence="2" key="1">
    <citation type="submission" date="2020-07" db="EMBL/GenBank/DDBJ databases">
        <title>Genomic analysis of a strain of Sedimentibacter Hydroxybenzoicus DSM7310.</title>
        <authorList>
            <person name="Ma S."/>
        </authorList>
    </citation>
    <scope>NUCLEOTIDE SEQUENCE</scope>
    <source>
        <strain evidence="2">DSM 7310</strain>
    </source>
</reference>
<evidence type="ECO:0000313" key="3">
    <source>
        <dbReference type="Proteomes" id="UP000611629"/>
    </source>
</evidence>
<proteinExistence type="predicted"/>
<keyword evidence="1" id="KW-0472">Membrane</keyword>
<dbReference type="InterPro" id="IPR023795">
    <property type="entry name" value="Serpin_CS"/>
</dbReference>
<accession>A0A974GW76</accession>
<gene>
    <name evidence="2" type="ORF">HZF24_08510</name>
</gene>
<name>A0A974GW76_SEDHY</name>
<dbReference type="AlphaFoldDB" id="A0A974GW76"/>
<dbReference type="Gene3D" id="2.10.310.10">
    <property type="entry name" value="Serpins superfamily"/>
    <property type="match status" value="1"/>
</dbReference>
<keyword evidence="1" id="KW-0812">Transmembrane</keyword>
<feature type="transmembrane region" description="Helical" evidence="1">
    <location>
        <begin position="12"/>
        <end position="30"/>
    </location>
</feature>
<sequence length="36" mass="4114">MEIPKLTFDRPFIYGIIDVTTGIPLFMGIMEDPTIK</sequence>
<evidence type="ECO:0000313" key="2">
    <source>
        <dbReference type="EMBL" id="NYB74184.1"/>
    </source>
</evidence>
<keyword evidence="1" id="KW-1133">Transmembrane helix</keyword>
<dbReference type="PROSITE" id="PS00284">
    <property type="entry name" value="SERPIN"/>
    <property type="match status" value="1"/>
</dbReference>